<feature type="compositionally biased region" description="Basic and acidic residues" evidence="1">
    <location>
        <begin position="676"/>
        <end position="701"/>
    </location>
</feature>
<dbReference type="OrthoDB" id="21595at2759"/>
<feature type="region of interest" description="Disordered" evidence="1">
    <location>
        <begin position="675"/>
        <end position="702"/>
    </location>
</feature>
<organism evidence="3 4">
    <name type="scientific">Tripterygium wilfordii</name>
    <name type="common">Thunder God vine</name>
    <dbReference type="NCBI Taxonomy" id="458696"/>
    <lineage>
        <taxon>Eukaryota</taxon>
        <taxon>Viridiplantae</taxon>
        <taxon>Streptophyta</taxon>
        <taxon>Embryophyta</taxon>
        <taxon>Tracheophyta</taxon>
        <taxon>Spermatophyta</taxon>
        <taxon>Magnoliopsida</taxon>
        <taxon>eudicotyledons</taxon>
        <taxon>Gunneridae</taxon>
        <taxon>Pentapetalae</taxon>
        <taxon>rosids</taxon>
        <taxon>fabids</taxon>
        <taxon>Celastrales</taxon>
        <taxon>Celastraceae</taxon>
        <taxon>Tripterygium</taxon>
    </lineage>
</organism>
<dbReference type="Gene3D" id="1.10.418.10">
    <property type="entry name" value="Calponin-like domain"/>
    <property type="match status" value="1"/>
</dbReference>
<dbReference type="GO" id="GO:0005884">
    <property type="term" value="C:actin filament"/>
    <property type="evidence" value="ECO:0007669"/>
    <property type="project" value="TreeGrafter"/>
</dbReference>
<accession>A0A7J7C0F1</accession>
<evidence type="ECO:0000313" key="4">
    <source>
        <dbReference type="Proteomes" id="UP000593562"/>
    </source>
</evidence>
<evidence type="ECO:0000259" key="2">
    <source>
        <dbReference type="PROSITE" id="PS50021"/>
    </source>
</evidence>
<keyword evidence="4" id="KW-1185">Reference proteome</keyword>
<sequence length="777" mass="87192">MGRSDESLEIVSVIGGGESSSSTPSSSSSEWTFRELDDVFLQTQTRIWLGEVLQRRLDEHLDVSDILADGELLFEVSRVIWKMFLTKPMELEHIKPYKYEPFTSRKSGGRYMPYSNIDYFLKICKILGLTGVDLFSPSDVVEKKDTRKVCICIRTLAKRARLKWLNVPDFDMVTCTVTMPTDMVECIRRSLELGIVGCNSYQYGRTKWRQRSTVTSSARYCDSFSDDSDDADSNITIQSDSSSTHGYHYSLSQMNYDLESSPEISSATRDCGLRQNPIIQFEQKKHKYAQYQFESMGSLCSELVECDNQLDSVSSPSSTVSLIHLNNKFSLPKNGTVKYTLENDSLDFSCASDVEDFMDHSLPERSYMADQLEISEVICHGIDISNPSLFDGESISESYTPTGSDRSNAFGNGFENEHSDVNDVELSSTSSMNSVSGALLKLNFDDQVDEEDGFKTLQLPESRNQVVVFPTKIPQLCSHYRSCGNNSRSYDSRIWMPQADLEAVFGGGIINKFEMNASEPVRCNQCQERLSVHSNSPYDYHQLDQGGKCAIATNRDGCHVSSSVCTLPSGFPDEGLHRGAALKYVVTNPHPTSHNGVQVEERIDYPETRSIATGRVIPHKVPKVNTDVHSSSLSPHLSEPMPVIHPCITTKCSEDMRENGHLVYSDEEEDLYTAETVDKRHSQGDRKNENKRVDHKVEQAKHNPKRWSVLKPVVGGTAVVGMVFLLLRYRKSGRDKKGDNSMQSNQMQRTNCGSFSSQKEQKGGQVNGVYPAEKLKL</sequence>
<protein>
    <recommendedName>
        <fullName evidence="2">Calponin-homology (CH) domain-containing protein</fullName>
    </recommendedName>
</protein>
<dbReference type="EMBL" id="JAAARO010000022">
    <property type="protein sequence ID" value="KAF5727640.1"/>
    <property type="molecule type" value="Genomic_DNA"/>
</dbReference>
<dbReference type="AlphaFoldDB" id="A0A7J7C0F1"/>
<feature type="compositionally biased region" description="Polar residues" evidence="1">
    <location>
        <begin position="740"/>
        <end position="758"/>
    </location>
</feature>
<dbReference type="InterPro" id="IPR001715">
    <property type="entry name" value="CH_dom"/>
</dbReference>
<evidence type="ECO:0000313" key="3">
    <source>
        <dbReference type="EMBL" id="KAF5727640.1"/>
    </source>
</evidence>
<dbReference type="CDD" id="cd00014">
    <property type="entry name" value="CH_SF"/>
    <property type="match status" value="1"/>
</dbReference>
<gene>
    <name evidence="3" type="ORF">HS088_TW22G01336</name>
</gene>
<comment type="caution">
    <text evidence="3">The sequence shown here is derived from an EMBL/GenBank/DDBJ whole genome shotgun (WGS) entry which is preliminary data.</text>
</comment>
<dbReference type="PANTHER" id="PTHR46756:SF18">
    <property type="entry name" value="GAS2-LIKE PROTEIN PICKLED EGGS"/>
    <property type="match status" value="1"/>
</dbReference>
<evidence type="ECO:0000256" key="1">
    <source>
        <dbReference type="SAM" id="MobiDB-lite"/>
    </source>
</evidence>
<feature type="domain" description="Calponin-homology (CH)" evidence="2">
    <location>
        <begin position="39"/>
        <end position="161"/>
    </location>
</feature>
<dbReference type="GO" id="GO:0008093">
    <property type="term" value="F:cytoskeletal anchor activity"/>
    <property type="evidence" value="ECO:0007669"/>
    <property type="project" value="TreeGrafter"/>
</dbReference>
<dbReference type="PROSITE" id="PS50021">
    <property type="entry name" value="CH"/>
    <property type="match status" value="1"/>
</dbReference>
<dbReference type="Proteomes" id="UP000593562">
    <property type="component" value="Unassembled WGS sequence"/>
</dbReference>
<dbReference type="InterPro" id="IPR036872">
    <property type="entry name" value="CH_dom_sf"/>
</dbReference>
<dbReference type="PANTHER" id="PTHR46756">
    <property type="entry name" value="TRANSGELIN"/>
    <property type="match status" value="1"/>
</dbReference>
<dbReference type="GO" id="GO:0051764">
    <property type="term" value="P:actin crosslink formation"/>
    <property type="evidence" value="ECO:0007669"/>
    <property type="project" value="TreeGrafter"/>
</dbReference>
<name>A0A7J7C0F1_TRIWF</name>
<reference evidence="3 4" key="1">
    <citation type="journal article" date="2020" name="Nat. Commun.">
        <title>Genome of Tripterygium wilfordii and identification of cytochrome P450 involved in triptolide biosynthesis.</title>
        <authorList>
            <person name="Tu L."/>
            <person name="Su P."/>
            <person name="Zhang Z."/>
            <person name="Gao L."/>
            <person name="Wang J."/>
            <person name="Hu T."/>
            <person name="Zhou J."/>
            <person name="Zhang Y."/>
            <person name="Zhao Y."/>
            <person name="Liu Y."/>
            <person name="Song Y."/>
            <person name="Tong Y."/>
            <person name="Lu Y."/>
            <person name="Yang J."/>
            <person name="Xu C."/>
            <person name="Jia M."/>
            <person name="Peters R.J."/>
            <person name="Huang L."/>
            <person name="Gao W."/>
        </authorList>
    </citation>
    <scope>NUCLEOTIDE SEQUENCE [LARGE SCALE GENOMIC DNA]</scope>
    <source>
        <strain evidence="4">cv. XIE 37</strain>
        <tissue evidence="3">Leaf</tissue>
    </source>
</reference>
<dbReference type="GO" id="GO:0051015">
    <property type="term" value="F:actin filament binding"/>
    <property type="evidence" value="ECO:0007669"/>
    <property type="project" value="TreeGrafter"/>
</dbReference>
<dbReference type="InParanoid" id="A0A7J7C0F1"/>
<dbReference type="SUPFAM" id="SSF47576">
    <property type="entry name" value="Calponin-homology domain, CH-domain"/>
    <property type="match status" value="1"/>
</dbReference>
<proteinExistence type="predicted"/>
<feature type="region of interest" description="Disordered" evidence="1">
    <location>
        <begin position="734"/>
        <end position="777"/>
    </location>
</feature>